<name>A0ACC2THA5_9FUNG</name>
<evidence type="ECO:0000313" key="2">
    <source>
        <dbReference type="Proteomes" id="UP001165960"/>
    </source>
</evidence>
<sequence length="151" mass="16859">MRNGPGSSSSSIFLHPVVKGVTWIGSSQLDVSTLCRKKEVVEAYKSDPLICFDSALIQLKDILLGGQRLLQKDHKNITVNNLLIAHGTADAIASYKTSVYLAEKLSPLENIAHFEMETFSGLYHDLMFEPESDEVTSIYINWILIHLNKPK</sequence>
<evidence type="ECO:0000313" key="1">
    <source>
        <dbReference type="EMBL" id="KAJ9074094.1"/>
    </source>
</evidence>
<dbReference type="Proteomes" id="UP001165960">
    <property type="component" value="Unassembled WGS sequence"/>
</dbReference>
<protein>
    <submittedName>
        <fullName evidence="1">Uncharacterized protein</fullName>
    </submittedName>
</protein>
<keyword evidence="2" id="KW-1185">Reference proteome</keyword>
<dbReference type="EMBL" id="QTSX02002871">
    <property type="protein sequence ID" value="KAJ9074094.1"/>
    <property type="molecule type" value="Genomic_DNA"/>
</dbReference>
<comment type="caution">
    <text evidence="1">The sequence shown here is derived from an EMBL/GenBank/DDBJ whole genome shotgun (WGS) entry which is preliminary data.</text>
</comment>
<accession>A0ACC2THA5</accession>
<gene>
    <name evidence="1" type="ORF">DSO57_1009689</name>
</gene>
<organism evidence="1 2">
    <name type="scientific">Entomophthora muscae</name>
    <dbReference type="NCBI Taxonomy" id="34485"/>
    <lineage>
        <taxon>Eukaryota</taxon>
        <taxon>Fungi</taxon>
        <taxon>Fungi incertae sedis</taxon>
        <taxon>Zoopagomycota</taxon>
        <taxon>Entomophthoromycotina</taxon>
        <taxon>Entomophthoromycetes</taxon>
        <taxon>Entomophthorales</taxon>
        <taxon>Entomophthoraceae</taxon>
        <taxon>Entomophthora</taxon>
    </lineage>
</organism>
<reference evidence="1" key="1">
    <citation type="submission" date="2022-04" db="EMBL/GenBank/DDBJ databases">
        <title>Genome of the entomopathogenic fungus Entomophthora muscae.</title>
        <authorList>
            <person name="Elya C."/>
            <person name="Lovett B.R."/>
            <person name="Lee E."/>
            <person name="Macias A.M."/>
            <person name="Hajek A.E."/>
            <person name="De Bivort B.L."/>
            <person name="Kasson M.T."/>
            <person name="De Fine Licht H.H."/>
            <person name="Stajich J.E."/>
        </authorList>
    </citation>
    <scope>NUCLEOTIDE SEQUENCE</scope>
    <source>
        <strain evidence="1">Berkeley</strain>
    </source>
</reference>
<proteinExistence type="predicted"/>